<reference evidence="1" key="1">
    <citation type="journal article" date="2020" name="Nature">
        <title>Giant virus diversity and host interactions through global metagenomics.</title>
        <authorList>
            <person name="Schulz F."/>
            <person name="Roux S."/>
            <person name="Paez-Espino D."/>
            <person name="Jungbluth S."/>
            <person name="Walsh D.A."/>
            <person name="Denef V.J."/>
            <person name="McMahon K.D."/>
            <person name="Konstantinidis K.T."/>
            <person name="Eloe-Fadrosh E.A."/>
            <person name="Kyrpides N.C."/>
            <person name="Woyke T."/>
        </authorList>
    </citation>
    <scope>NUCLEOTIDE SEQUENCE</scope>
    <source>
        <strain evidence="1">GVMAG-S-1035118-87</strain>
    </source>
</reference>
<dbReference type="EMBL" id="MN740626">
    <property type="protein sequence ID" value="QHS79157.1"/>
    <property type="molecule type" value="Genomic_DNA"/>
</dbReference>
<name>A0A6C0AH69_9ZZZZ</name>
<protein>
    <submittedName>
        <fullName evidence="1">Uncharacterized protein</fullName>
    </submittedName>
</protein>
<evidence type="ECO:0000313" key="1">
    <source>
        <dbReference type="EMBL" id="QHS79157.1"/>
    </source>
</evidence>
<proteinExistence type="predicted"/>
<organism evidence="1">
    <name type="scientific">viral metagenome</name>
    <dbReference type="NCBI Taxonomy" id="1070528"/>
    <lineage>
        <taxon>unclassified sequences</taxon>
        <taxon>metagenomes</taxon>
        <taxon>organismal metagenomes</taxon>
    </lineage>
</organism>
<accession>A0A6C0AH69</accession>
<sequence length="43" mass="5551">MNHLDIRVQRRIYQLLYQYRAQRRQMKFYNYLPTIYEDIIETP</sequence>
<dbReference type="AlphaFoldDB" id="A0A6C0AH69"/>